<gene>
    <name evidence="3" type="ORF">NCTC10181_00189</name>
</gene>
<feature type="coiled-coil region" evidence="1">
    <location>
        <begin position="46"/>
        <end position="76"/>
    </location>
</feature>
<organism evidence="3 4">
    <name type="scientific">Mycoplasmopsis citelli</name>
    <dbReference type="NCBI Taxonomy" id="171281"/>
    <lineage>
        <taxon>Bacteria</taxon>
        <taxon>Bacillati</taxon>
        <taxon>Mycoplasmatota</taxon>
        <taxon>Mycoplasmoidales</taxon>
        <taxon>Metamycoplasmataceae</taxon>
        <taxon>Mycoplasmopsis</taxon>
    </lineage>
</organism>
<keyword evidence="1" id="KW-0175">Coiled coil</keyword>
<proteinExistence type="predicted"/>
<keyword evidence="2" id="KW-1133">Transmembrane helix</keyword>
<feature type="coiled-coil region" evidence="1">
    <location>
        <begin position="937"/>
        <end position="978"/>
    </location>
</feature>
<name>A0A449B177_9BACT</name>
<dbReference type="Proteomes" id="UP000290985">
    <property type="component" value="Chromosome"/>
</dbReference>
<evidence type="ECO:0000256" key="1">
    <source>
        <dbReference type="SAM" id="Coils"/>
    </source>
</evidence>
<keyword evidence="2" id="KW-0472">Membrane</keyword>
<feature type="coiled-coil region" evidence="1">
    <location>
        <begin position="701"/>
        <end position="748"/>
    </location>
</feature>
<reference evidence="3 4" key="1">
    <citation type="submission" date="2019-01" db="EMBL/GenBank/DDBJ databases">
        <authorList>
            <consortium name="Pathogen Informatics"/>
        </authorList>
    </citation>
    <scope>NUCLEOTIDE SEQUENCE [LARGE SCALE GENOMIC DNA]</scope>
    <source>
        <strain evidence="3 4">NCTC10181</strain>
    </source>
</reference>
<evidence type="ECO:0000256" key="2">
    <source>
        <dbReference type="SAM" id="Phobius"/>
    </source>
</evidence>
<dbReference type="EMBL" id="LR215036">
    <property type="protein sequence ID" value="VEU74352.1"/>
    <property type="molecule type" value="Genomic_DNA"/>
</dbReference>
<keyword evidence="2" id="KW-0812">Transmembrane</keyword>
<feature type="transmembrane region" description="Helical" evidence="2">
    <location>
        <begin position="7"/>
        <end position="32"/>
    </location>
</feature>
<feature type="coiled-coil region" evidence="1">
    <location>
        <begin position="1713"/>
        <end position="1740"/>
    </location>
</feature>
<feature type="coiled-coil region" evidence="1">
    <location>
        <begin position="803"/>
        <end position="840"/>
    </location>
</feature>
<protein>
    <submittedName>
        <fullName evidence="3">Uncharacterized protein</fullName>
    </submittedName>
</protein>
<dbReference type="KEGG" id="mcit:NCTC10181_00189"/>
<evidence type="ECO:0000313" key="3">
    <source>
        <dbReference type="EMBL" id="VEU74352.1"/>
    </source>
</evidence>
<accession>A0A449B177</accession>
<keyword evidence="4" id="KW-1185">Reference proteome</keyword>
<evidence type="ECO:0000313" key="4">
    <source>
        <dbReference type="Proteomes" id="UP000290985"/>
    </source>
</evidence>
<sequence length="2821" mass="318221">MKNPKKAISALGIGSGVTAAAALVSVGVLLSLHNSYSVPREQTYQFLELQKQVIKIQDALKKLSQEQLQNDQIKKLSVEVDFANQLLSNEDSSIGLMLQQRNKLRHSTPKALLNVAKDPEEEKNLINDYYSLVKDDDFQNIIKSAKDKVLSTLSSSSSQNKQEALKNFYKVVDPLIERQNEFSLGLETKIWTNHEQLVKNSKTLFSTQEKSVILSTIDQILSLLAKPQYSRDLLVEYEKVYDQMIDKLSKNKTEENQFLNNFLENIIRVRKEINVLNVNNNLKNTFLQRIDDYKNTALNPTPTLAITKAEEITYLNDLVNNQLKTLISQTPENNKLIQILSEELNNLINTVKDSKFQKLVSKQIQRIQENPQDTQSNLLNSISQANNLTSTIKNIQNLSSSIKDQISEHLSQKSLSSDDAKSFLDQLDVIVESNFDNISEYLQRLNTLNNNIYDNVLLGNVFKNALKKLNDQILVSLEKGLGVNKTLLALMSSEIDSLLSGNASLKQLNESLQTQSNQLREINRLELQNWYKRSTSILDTEIKVDQKIKDKLTFLNSKAIKLIPENSTAIRDEMQLLIAQYREELQKANISEELQKTLDKYSDTKDRLFNIFGKDAQGNIDSPFGAKLFDIAKELKKQAEITASNPNLSSKEKDDKFKELQQKLEHLLKNGDAFKELEESVLLADKALASSQGKSAETAFLEKEALKIKQLQNNVVEALNDAANSNNVKELIDQINQATKDYKDKQAQYQSGTGLNDNFKTINDIFAPYSLGGAPTPMQKKILNKLSEYQQQLASSNLTNEQREQINNKIAQLMDALLSAKDLEVKNNSLKTLISDTENKDYATFKPQSQFDSAKSLTEQIDAYIETLFNPDFDKNEISNKVNDLENQSQRLSLDISVALLQKTNQEILNNKITGANANLTPYVDINNSLETINTQTQTLINNQNKTQAQVDDLENNIKNYLKLAKALKSSADKLQNVTQSINPIAYEKLVKSINNIPSNGTSNQPTNSLIHFNDSISVIDFKIRILTAEVSKTQTRIEAENNIKTLEAVYGQTQRNHVIFDDAIRSFDTQVADYKTQLAQFYSTNVNLASLRDEIDFYTKKEITIRDAIQKQWDDALALKEQLKNQYDQRKNADGIANITHTNEVLSQFDTLKDAIDNNGKKTTTTEQLLAKLDELPLAYTKDGFVNVSAELNDKLNLFDNYSNNINTTYSNPWKRAILTWNNALKNTVNNYSNINDLTKIKLDYQKISALNSVISQLKVIFDYFDNNSKSDPNQKNFVVLNAQRPNNTLFAKLNQSNNYVNADVNTLYSNTPESIITFRNELRDVYFDNVSIEDAKASEIQKINTYKNAIDAKLDALNNNNNHIDTNLKTQIDAKLNEFLNRVNAVQQKNELIAIDNDFSQIQFKEESLKNLAIKTSEAQNLVNNNNNTSANSAGKQSILNSISAVYTAYQGDYLSLDSNNLIAKEQDLETKIALFNKFVQVSNLIQSEKAKIPMHYAEGTGNQGTPQDGLTKMQGYYDHLMTMLDVTPVTQAQIFSVENTINSLAKLITLQKDKLNTQAQVLGDSAYNNFAYKNTSTANYGFDQDAKLLADAILKSIPDNNKSATDIENTLIPNLNSEFENAHNLYIARKNALDTLYKDNANDQGIKTKEVDQLKDPNTSNIQVKYNTLKAKADDFFHAQATTIQNANNKATIENALQNVIEFDVFFEKYKNIANLVADANEKITQLTSQSQAIQNNDKLTASKTKLQNAITTGEGYYFTQKDGNLLDQNALLIDTYIARLNLALEVAKLQNQLNDFNTTPGSNDYLTAQAKTPLSNIINSPFTELDNDPTLETKDNYDNLAEKYLTGSSNSSYAIAFSNSKLLQQNIFKANEYLNTYKTHLATNADYEPQNIKDLYTQLETKITEANVALENSTHNETQKLQLASELYNSNNGILDNILRAEREKAKSTYMLHLDLDKFLNNHFPNPNNTPKLQDYETIAIDPIKSIDISTAAKLENFNTQLASAKDKYLDQRVALFQWEANRYNSFKEKFNQFYDFLNAQNTNGATKEFILEVTGITQNDLNNFNNAANPNAVDTLHTNAQNYAQRASQSQSDIKSWITNQSNDVIETLENVATELASYYQNLISIKSIPSILLAISNLDRIKEELQDSSNNHNVRFALKTANLENNDLTSKINAYLTDIGSLATNAQSDIRTEADDSNTSFASSNNANITTARTNYFNKYKDIVVALAKAKANLDNLVFGNTQNDVNTLQNVLHKFIEGVTGFDGRASVNNILKYIADTSQLAISGQNDKFSAVKSEYEKIANPSLETEQALNNLQKSASDFDIYSTLTRGFGTALQLFDWMNDQNNYTLFFDWLSKSSQGILNYENISAKDSTSLENFANELNNVNIPEENLNIDGTTFKAKKLNSQFNSNLANSIGNLFDKFNILKGNGTLFNTDNIEVFVYKSTVANAQYVVSRLTADPSIKRGFVNLYFRFNKPTSLNNNASAFGTVNNFGIKFENVGISFKTLDEFIIHKENIQDVDHLNETLFTAEEAGWNNLQAPSRLLSSFNKYSLLKSISDNTYFYTEDITEDINAPLSGTTNSSPDFRVKVQLTGLYKGYQQVGRQIFWKTLNPNFASDTGIQYQNQTSYSQGLIGTFHQNQYHWADTYQYQYDANKDSGKNLLFLPIVIGIPVFKNNTNDGTSLMVISWQILNRFDKNPTSAPQNISLGSADVLRRVFFFRRTREGKRNTSPTFQNERFFEYVMSKIRIRDLEGLTFKDLSRTAQNGQNGSSLWSADRYVESVDDISGKGGVGDADFYQAIGSNGKFDIKFKLH</sequence>
<dbReference type="RefSeq" id="WP_129725193.1">
    <property type="nucleotide sequence ID" value="NZ_LR215036.1"/>
</dbReference>